<dbReference type="PANTHER" id="PTHR12832">
    <property type="entry name" value="TESTIS-SPECIFIC PROTEIN PBS13 T-COMPLEX 11"/>
    <property type="match status" value="1"/>
</dbReference>
<feature type="compositionally biased region" description="Low complexity" evidence="2">
    <location>
        <begin position="28"/>
        <end position="41"/>
    </location>
</feature>
<dbReference type="PANTHER" id="PTHR12832:SF11">
    <property type="entry name" value="LD23868P"/>
    <property type="match status" value="1"/>
</dbReference>
<comment type="similarity">
    <text evidence="1">Belongs to the TCP11 family.</text>
</comment>
<feature type="compositionally biased region" description="Basic and acidic residues" evidence="2">
    <location>
        <begin position="1"/>
        <end position="14"/>
    </location>
</feature>
<evidence type="ECO:0000256" key="1">
    <source>
        <dbReference type="ARBA" id="ARBA00010954"/>
    </source>
</evidence>
<accession>A0A9P1MWV7</accession>
<dbReference type="Proteomes" id="UP001152747">
    <property type="component" value="Unassembled WGS sequence"/>
</dbReference>
<reference evidence="3" key="1">
    <citation type="submission" date="2022-11" db="EMBL/GenBank/DDBJ databases">
        <authorList>
            <person name="Kikuchi T."/>
        </authorList>
    </citation>
    <scope>NUCLEOTIDE SEQUENCE</scope>
    <source>
        <strain evidence="3">PS1010</strain>
    </source>
</reference>
<evidence type="ECO:0000313" key="3">
    <source>
        <dbReference type="EMBL" id="CAI5443244.1"/>
    </source>
</evidence>
<evidence type="ECO:0000313" key="4">
    <source>
        <dbReference type="Proteomes" id="UP001152747"/>
    </source>
</evidence>
<sequence length="505" mass="57934">MSDKEDERVEENKRNPRKRQGSQAIEISASSSSSSSNSNSNLPPWVAGGSPAKFISHDEILKMSTELENLELVHEIAIDPNFSIPDKPKNPIEACVRENMHKAYFELLRKDLSKNPPEYEYCFGFLMEIKTVNAILDESTLRNKMEQEALNINQIMNYVIELLSRLCCPERDQLIEELKKKSDIIDLFKGTMELLELMKNDLTNYQISQNRTAIEEYSAKHEYEKFQQFLAENPSGCDLTRKWLSIAYDELFVKKNEKNDKKREKKENEDIEKSDGLLVDTTSRAYVKLVQSENPSPFPETMKIDKIRIQALAEKFSQIVICASAVFVTCNVAGKEVSEKLGFKKELKDHLIAITNNVDEESLSSDLEKMAEQCVKEAKRTSEDLKIEFSDEKSNLIRNQIKVLTNLENPIRSLVINRVSTFVEEMLRSPTTVPHRLLPGLSVVQSELCAFTARFLRLCVHNRKTFYELYQSLILEFQVDKGEIELDRTFCKEASPSQKPGTSSE</sequence>
<evidence type="ECO:0000256" key="2">
    <source>
        <dbReference type="SAM" id="MobiDB-lite"/>
    </source>
</evidence>
<dbReference type="Pfam" id="PF05794">
    <property type="entry name" value="Tcp11"/>
    <property type="match status" value="1"/>
</dbReference>
<gene>
    <name evidence="3" type="ORF">CAMP_LOCUS5881</name>
</gene>
<dbReference type="AlphaFoldDB" id="A0A9P1MWV7"/>
<dbReference type="InterPro" id="IPR008862">
    <property type="entry name" value="Tcp11"/>
</dbReference>
<feature type="region of interest" description="Disordered" evidence="2">
    <location>
        <begin position="1"/>
        <end position="43"/>
    </location>
</feature>
<dbReference type="GO" id="GO:0007165">
    <property type="term" value="P:signal transduction"/>
    <property type="evidence" value="ECO:0007669"/>
    <property type="project" value="TreeGrafter"/>
</dbReference>
<protein>
    <submittedName>
        <fullName evidence="3">Uncharacterized protein</fullName>
    </submittedName>
</protein>
<dbReference type="OrthoDB" id="276323at2759"/>
<dbReference type="EMBL" id="CANHGI010000002">
    <property type="protein sequence ID" value="CAI5443244.1"/>
    <property type="molecule type" value="Genomic_DNA"/>
</dbReference>
<organism evidence="3 4">
    <name type="scientific">Caenorhabditis angaria</name>
    <dbReference type="NCBI Taxonomy" id="860376"/>
    <lineage>
        <taxon>Eukaryota</taxon>
        <taxon>Metazoa</taxon>
        <taxon>Ecdysozoa</taxon>
        <taxon>Nematoda</taxon>
        <taxon>Chromadorea</taxon>
        <taxon>Rhabditida</taxon>
        <taxon>Rhabditina</taxon>
        <taxon>Rhabditomorpha</taxon>
        <taxon>Rhabditoidea</taxon>
        <taxon>Rhabditidae</taxon>
        <taxon>Peloderinae</taxon>
        <taxon>Caenorhabditis</taxon>
    </lineage>
</organism>
<comment type="caution">
    <text evidence="3">The sequence shown here is derived from an EMBL/GenBank/DDBJ whole genome shotgun (WGS) entry which is preliminary data.</text>
</comment>
<proteinExistence type="inferred from homology"/>
<keyword evidence="4" id="KW-1185">Reference proteome</keyword>
<name>A0A9P1MWV7_9PELO</name>